<evidence type="ECO:0000256" key="1">
    <source>
        <dbReference type="SAM" id="Coils"/>
    </source>
</evidence>
<reference evidence="3" key="1">
    <citation type="submission" date="2020-05" db="EMBL/GenBank/DDBJ databases">
        <title>Phylogenomic resolution of chytrid fungi.</title>
        <authorList>
            <person name="Stajich J.E."/>
            <person name="Amses K."/>
            <person name="Simmons R."/>
            <person name="Seto K."/>
            <person name="Myers J."/>
            <person name="Bonds A."/>
            <person name="Quandt C.A."/>
            <person name="Barry K."/>
            <person name="Liu P."/>
            <person name="Grigoriev I."/>
            <person name="Longcore J.E."/>
            <person name="James T.Y."/>
        </authorList>
    </citation>
    <scope>NUCLEOTIDE SEQUENCE</scope>
    <source>
        <strain evidence="3">JEL0379</strain>
    </source>
</reference>
<feature type="compositionally biased region" description="Pro residues" evidence="2">
    <location>
        <begin position="170"/>
        <end position="185"/>
    </location>
</feature>
<evidence type="ECO:0000256" key="2">
    <source>
        <dbReference type="SAM" id="MobiDB-lite"/>
    </source>
</evidence>
<organism evidence="3 4">
    <name type="scientific">Geranomyces variabilis</name>
    <dbReference type="NCBI Taxonomy" id="109894"/>
    <lineage>
        <taxon>Eukaryota</taxon>
        <taxon>Fungi</taxon>
        <taxon>Fungi incertae sedis</taxon>
        <taxon>Chytridiomycota</taxon>
        <taxon>Chytridiomycota incertae sedis</taxon>
        <taxon>Chytridiomycetes</taxon>
        <taxon>Spizellomycetales</taxon>
        <taxon>Powellomycetaceae</taxon>
        <taxon>Geranomyces</taxon>
    </lineage>
</organism>
<feature type="coiled-coil region" evidence="1">
    <location>
        <begin position="374"/>
        <end position="401"/>
    </location>
</feature>
<dbReference type="EMBL" id="JADGJQ010000031">
    <property type="protein sequence ID" value="KAJ3177792.1"/>
    <property type="molecule type" value="Genomic_DNA"/>
</dbReference>
<gene>
    <name evidence="3" type="ORF">HDU87_004314</name>
</gene>
<feature type="compositionally biased region" description="Pro residues" evidence="2">
    <location>
        <begin position="69"/>
        <end position="95"/>
    </location>
</feature>
<proteinExistence type="predicted"/>
<feature type="compositionally biased region" description="Low complexity" evidence="2">
    <location>
        <begin position="230"/>
        <end position="246"/>
    </location>
</feature>
<keyword evidence="4" id="KW-1185">Reference proteome</keyword>
<feature type="region of interest" description="Disordered" evidence="2">
    <location>
        <begin position="346"/>
        <end position="373"/>
    </location>
</feature>
<feature type="region of interest" description="Disordered" evidence="2">
    <location>
        <begin position="23"/>
        <end position="309"/>
    </location>
</feature>
<protein>
    <submittedName>
        <fullName evidence="3">Uncharacterized protein</fullName>
    </submittedName>
</protein>
<feature type="compositionally biased region" description="Polar residues" evidence="2">
    <location>
        <begin position="356"/>
        <end position="369"/>
    </location>
</feature>
<comment type="caution">
    <text evidence="3">The sequence shown here is derived from an EMBL/GenBank/DDBJ whole genome shotgun (WGS) entry which is preliminary data.</text>
</comment>
<dbReference type="Proteomes" id="UP001212152">
    <property type="component" value="Unassembled WGS sequence"/>
</dbReference>
<accession>A0AAD5TL44</accession>
<name>A0AAD5TL44_9FUNG</name>
<evidence type="ECO:0000313" key="3">
    <source>
        <dbReference type="EMBL" id="KAJ3177792.1"/>
    </source>
</evidence>
<keyword evidence="1" id="KW-0175">Coiled coil</keyword>
<dbReference type="AlphaFoldDB" id="A0AAD5TL44"/>
<evidence type="ECO:0000313" key="4">
    <source>
        <dbReference type="Proteomes" id="UP001212152"/>
    </source>
</evidence>
<sequence>MDQAASGQEEEWYPQRTASVSATLYQLAPPPPGIEQQQPQLHHPDLLPGQPPPPAYSGLPPQTQSRPYYPVPQQPQGPPLQRLPPQQFYPPQPQPHPHHHQPAHNQVPQRPYGSQQQGMPPAMYYRQLPPHLLHTVQPRPGGHVPPPTHQQPHYAPGPNSGPSPYRQSMMPPPQQYLHPPPPPLNRGPSPGYASSPNLSHRQSVMLRPAPTYDLDSPASPPDMTGKRDSVISAASSNLSSASQPRSPYDHYQQHPSGAPPEFVPYAHVHAMQQQLGHLQRRLSEAEREQQQQPPQQRTAPGEMEQLHSAVAASEEKIRMLQDELNVAIAEITRLTLENDELRDQAAAGNAAPATNKVDSTPATATSAGQPDSELQRLLAAVEQAKLDGEQTQKELSAARAAAADAIRLRTRTMQLEAELAHAKATAGAAGVPELEDKMAQTHLHS</sequence>